<dbReference type="Pfam" id="PF13086">
    <property type="entry name" value="AAA_11"/>
    <property type="match status" value="1"/>
</dbReference>
<dbReference type="InterPro" id="IPR027417">
    <property type="entry name" value="P-loop_NTPase"/>
</dbReference>
<evidence type="ECO:0000313" key="5">
    <source>
        <dbReference type="Proteomes" id="UP001159427"/>
    </source>
</evidence>
<dbReference type="InterPro" id="IPR041677">
    <property type="entry name" value="DNA2/NAM7_AAA_11"/>
</dbReference>
<evidence type="ECO:0000259" key="3">
    <source>
        <dbReference type="Pfam" id="PF25396"/>
    </source>
</evidence>
<comment type="caution">
    <text evidence="4">The sequence shown here is derived from an EMBL/GenBank/DDBJ whole genome shotgun (WGS) entry which is preliminary data.</text>
</comment>
<name>A0ABN8SQA5_9CNID</name>
<dbReference type="SUPFAM" id="SSF52540">
    <property type="entry name" value="P-loop containing nucleoside triphosphate hydrolases"/>
    <property type="match status" value="1"/>
</dbReference>
<dbReference type="Gene3D" id="3.40.50.300">
    <property type="entry name" value="P-loop containing nucleotide triphosphate hydrolases"/>
    <property type="match status" value="1"/>
</dbReference>
<dbReference type="InterPro" id="IPR057373">
    <property type="entry name" value="ZNFX1"/>
</dbReference>
<evidence type="ECO:0000313" key="4">
    <source>
        <dbReference type="EMBL" id="CAH3193774.1"/>
    </source>
</evidence>
<evidence type="ECO:0000259" key="2">
    <source>
        <dbReference type="Pfam" id="PF13086"/>
    </source>
</evidence>
<feature type="domain" description="DNA2/NAM7 helicase helicase" evidence="2">
    <location>
        <begin position="570"/>
        <end position="656"/>
    </location>
</feature>
<evidence type="ECO:0008006" key="6">
    <source>
        <dbReference type="Google" id="ProtNLM"/>
    </source>
</evidence>
<dbReference type="PANTHER" id="PTHR10887:SF341">
    <property type="entry name" value="NFX1-TYPE ZINC FINGER-CONTAINING PROTEIN 1"/>
    <property type="match status" value="1"/>
</dbReference>
<gene>
    <name evidence="4" type="ORF">PEVE_00026484</name>
</gene>
<reference evidence="4 5" key="1">
    <citation type="submission" date="2022-05" db="EMBL/GenBank/DDBJ databases">
        <authorList>
            <consortium name="Genoscope - CEA"/>
            <person name="William W."/>
        </authorList>
    </citation>
    <scope>NUCLEOTIDE SEQUENCE [LARGE SCALE GENOMIC DNA]</scope>
</reference>
<evidence type="ECO:0000256" key="1">
    <source>
        <dbReference type="SAM" id="MobiDB-lite"/>
    </source>
</evidence>
<feature type="region of interest" description="Disordered" evidence="1">
    <location>
        <begin position="20"/>
        <end position="137"/>
    </location>
</feature>
<sequence length="661" mass="74992">MICLYECILETEEPCKQVQEGNENPAASQGACGTSAYAKRDDHLNKQGKKGRGRGAPLSRGKEQPMPSKGRGKHSGAGGQTGKRENGTSVRSQQRRTGETADNTPIKKQVNDATSQNEESGRSGVVNKNKGVTTRKKYPSLDPKILKEKESTEVVHKLTEGMPLLKFYLRSQEEQHNSDEFIFNLICTLAKACKAPPGKNTNKVLAALKGSVFLLSKIPYLLDRVAASTALNDQASRQRLTQCLIIIFMKFLTHLPSSYSDLPYAQLKATLDHLAIEEKEQLQKELDAFKHARDEIIRAERQKHGQRYRVGEKPPNDYRDIPICPTIKEITTQERPFLRKNILRGRYENTEHYLDVQFRLLREDFLEPLREGIQEIVQNIPRQERKQLMKNYCGVRIIGKEYTWAGVIHQLKIDVSGIDTSRWAHSKRLMYGSFLCLSTDNFKTMLFATVCDRDPEKVTRGRIDVQFIEEQQVLGVENSNCVYQMVESPAYFEAYRYVLKGLKELDESNLPFKKYLIECSAEVDPPEYLRRSDTEKPVCYNLSKALRVSKATSVPVLQPAAWPSAKTLSMNSSQLEALRTAITTEFSVIQGPPGTGKTYVGAKIVRCLLENRRAWDPRHTSPMLMVCYTNHALDQFLEKVLNFLPSQKIIRVGGRSKSEKL</sequence>
<protein>
    <recommendedName>
        <fullName evidence="6">NFX1-type zinc finger-containing protein 1</fullName>
    </recommendedName>
</protein>
<proteinExistence type="predicted"/>
<dbReference type="Proteomes" id="UP001159427">
    <property type="component" value="Unassembled WGS sequence"/>
</dbReference>
<dbReference type="Pfam" id="PF25396">
    <property type="entry name" value="ZNFX1"/>
    <property type="match status" value="1"/>
</dbReference>
<dbReference type="EMBL" id="CALNXI010003594">
    <property type="protein sequence ID" value="CAH3193774.1"/>
    <property type="molecule type" value="Genomic_DNA"/>
</dbReference>
<accession>A0ABN8SQA5</accession>
<dbReference type="InterPro" id="IPR045055">
    <property type="entry name" value="DNA2/NAM7-like"/>
</dbReference>
<dbReference type="PANTHER" id="PTHR10887">
    <property type="entry name" value="DNA2/NAM7 HELICASE FAMILY"/>
    <property type="match status" value="1"/>
</dbReference>
<organism evidence="4 5">
    <name type="scientific">Porites evermanni</name>
    <dbReference type="NCBI Taxonomy" id="104178"/>
    <lineage>
        <taxon>Eukaryota</taxon>
        <taxon>Metazoa</taxon>
        <taxon>Cnidaria</taxon>
        <taxon>Anthozoa</taxon>
        <taxon>Hexacorallia</taxon>
        <taxon>Scleractinia</taxon>
        <taxon>Fungiina</taxon>
        <taxon>Poritidae</taxon>
        <taxon>Porites</taxon>
    </lineage>
</organism>
<feature type="domain" description="ZNFX1" evidence="3">
    <location>
        <begin position="385"/>
        <end position="488"/>
    </location>
</feature>
<feature type="non-terminal residue" evidence="4">
    <location>
        <position position="661"/>
    </location>
</feature>
<keyword evidence="5" id="KW-1185">Reference proteome</keyword>